<dbReference type="PANTHER" id="PTHR31793:SF27">
    <property type="entry name" value="NOVEL THIOESTERASE SUPERFAMILY DOMAIN AND SAPOSIN A-TYPE DOMAIN CONTAINING PROTEIN (0610012H03RIK)"/>
    <property type="match status" value="1"/>
</dbReference>
<dbReference type="Gene3D" id="3.10.129.10">
    <property type="entry name" value="Hotdog Thioesterase"/>
    <property type="match status" value="1"/>
</dbReference>
<dbReference type="GO" id="GO:0016787">
    <property type="term" value="F:hydrolase activity"/>
    <property type="evidence" value="ECO:0007669"/>
    <property type="project" value="UniProtKB-KW"/>
</dbReference>
<name>A0ABU5Z532_9MYCO</name>
<reference evidence="3 4" key="1">
    <citation type="submission" date="2023-12" db="EMBL/GenBank/DDBJ databases">
        <title>Description of new species of Mycobacterium terrae complex isolated from sewage at the Sao Paulo Zoological Park Foundation in Brazil.</title>
        <authorList>
            <person name="Romagnoli C.L."/>
            <person name="Conceicao E.C."/>
            <person name="Machado E."/>
            <person name="Barreto L.B.P.F."/>
            <person name="Sharma A."/>
            <person name="Silva N.M."/>
            <person name="Marques L.E."/>
            <person name="Juliana M.A."/>
            <person name="Lourenco M.C.S."/>
            <person name="Digiampietri L.A."/>
            <person name="Suffys P.N."/>
            <person name="Viana-Niero C."/>
        </authorList>
    </citation>
    <scope>NUCLEOTIDE SEQUENCE [LARGE SCALE GENOMIC DNA]</scope>
    <source>
        <strain evidence="3 4">MYC017</strain>
    </source>
</reference>
<dbReference type="Proteomes" id="UP001299283">
    <property type="component" value="Unassembled WGS sequence"/>
</dbReference>
<dbReference type="EC" id="3.1.2.-" evidence="3"/>
<keyword evidence="2 3" id="KW-0378">Hydrolase</keyword>
<organism evidence="3 4">
    <name type="scientific">[Mycobacterium] vasticus</name>
    <dbReference type="NCBI Taxonomy" id="2875777"/>
    <lineage>
        <taxon>Bacteria</taxon>
        <taxon>Bacillati</taxon>
        <taxon>Actinomycetota</taxon>
        <taxon>Actinomycetes</taxon>
        <taxon>Mycobacteriales</taxon>
        <taxon>Mycobacteriaceae</taxon>
        <taxon>Mycolicibacter</taxon>
    </lineage>
</organism>
<comment type="caution">
    <text evidence="3">The sequence shown here is derived from an EMBL/GenBank/DDBJ whole genome shotgun (WGS) entry which is preliminary data.</text>
</comment>
<gene>
    <name evidence="3" type="ORF">K5L39_21365</name>
</gene>
<evidence type="ECO:0000256" key="2">
    <source>
        <dbReference type="ARBA" id="ARBA00022801"/>
    </source>
</evidence>
<dbReference type="Pfam" id="PF13279">
    <property type="entry name" value="4HBT_2"/>
    <property type="match status" value="1"/>
</dbReference>
<evidence type="ECO:0000313" key="4">
    <source>
        <dbReference type="Proteomes" id="UP001299283"/>
    </source>
</evidence>
<dbReference type="RefSeq" id="WP_329779744.1">
    <property type="nucleotide sequence ID" value="NZ_JAYJJQ010000033.1"/>
</dbReference>
<dbReference type="InterPro" id="IPR050563">
    <property type="entry name" value="4-hydroxybenzoyl-CoA_TE"/>
</dbReference>
<keyword evidence="4" id="KW-1185">Reference proteome</keyword>
<sequence>MTLSDFNVRRSVSTRWADADVFGHINTSVYIQLFDTAINGWLVEETDYQPQDAPVIGVVAHYDCEYHREVHFPDALIVGLRINSIGRTSVTYDAALFSASGSDGEPARLAARACWVHVYVDRHHRRPVAIPATLRTFLQSKQLQS</sequence>
<proteinExistence type="inferred from homology"/>
<protein>
    <submittedName>
        <fullName evidence="3">Thioesterase family protein</fullName>
        <ecNumber evidence="3">3.1.2.-</ecNumber>
    </submittedName>
</protein>
<dbReference type="SUPFAM" id="SSF54637">
    <property type="entry name" value="Thioesterase/thiol ester dehydrase-isomerase"/>
    <property type="match status" value="1"/>
</dbReference>
<dbReference type="InterPro" id="IPR029069">
    <property type="entry name" value="HotDog_dom_sf"/>
</dbReference>
<comment type="similarity">
    <text evidence="1">Belongs to the 4-hydroxybenzoyl-CoA thioesterase family.</text>
</comment>
<evidence type="ECO:0000313" key="3">
    <source>
        <dbReference type="EMBL" id="MEB3071729.1"/>
    </source>
</evidence>
<dbReference type="EMBL" id="JAYJJQ010000033">
    <property type="protein sequence ID" value="MEB3071729.1"/>
    <property type="molecule type" value="Genomic_DNA"/>
</dbReference>
<accession>A0ABU5Z532</accession>
<evidence type="ECO:0000256" key="1">
    <source>
        <dbReference type="ARBA" id="ARBA00005953"/>
    </source>
</evidence>
<dbReference type="CDD" id="cd00586">
    <property type="entry name" value="4HBT"/>
    <property type="match status" value="1"/>
</dbReference>
<dbReference type="PANTHER" id="PTHR31793">
    <property type="entry name" value="4-HYDROXYBENZOYL-COA THIOESTERASE FAMILY MEMBER"/>
    <property type="match status" value="1"/>
</dbReference>